<keyword evidence="2" id="KW-1185">Reference proteome</keyword>
<accession>A0A5R8Y2D3</accession>
<organism evidence="1 2">
    <name type="scientific">Arcobacter arenosus</name>
    <dbReference type="NCBI Taxonomy" id="2576037"/>
    <lineage>
        <taxon>Bacteria</taxon>
        <taxon>Pseudomonadati</taxon>
        <taxon>Campylobacterota</taxon>
        <taxon>Epsilonproteobacteria</taxon>
        <taxon>Campylobacterales</taxon>
        <taxon>Arcobacteraceae</taxon>
        <taxon>Arcobacter</taxon>
    </lineage>
</organism>
<protein>
    <submittedName>
        <fullName evidence="1">Uncharacterized protein</fullName>
    </submittedName>
</protein>
<gene>
    <name evidence="1" type="ORF">FDK22_06020</name>
</gene>
<reference evidence="1 2" key="1">
    <citation type="submission" date="2019-05" db="EMBL/GenBank/DDBJ databases">
        <title>Arcobacter sp. nov., isolated from sea sediment.</title>
        <authorList>
            <person name="Kim W."/>
        </authorList>
    </citation>
    <scope>NUCLEOTIDE SEQUENCE [LARGE SCALE GENOMIC DNA]</scope>
    <source>
        <strain evidence="1 2">CAU 1517</strain>
    </source>
</reference>
<name>A0A5R8Y2D3_9BACT</name>
<comment type="caution">
    <text evidence="1">The sequence shown here is derived from an EMBL/GenBank/DDBJ whole genome shotgun (WGS) entry which is preliminary data.</text>
</comment>
<evidence type="ECO:0000313" key="1">
    <source>
        <dbReference type="EMBL" id="TLP39423.1"/>
    </source>
</evidence>
<dbReference type="Proteomes" id="UP000308901">
    <property type="component" value="Unassembled WGS sequence"/>
</dbReference>
<dbReference type="EMBL" id="VANU01000002">
    <property type="protein sequence ID" value="TLP39423.1"/>
    <property type="molecule type" value="Genomic_DNA"/>
</dbReference>
<sequence length="262" mass="31231">MNCNTKRISVKNYNIFEFYIKYFNEKTLYINLEIDNQISKEFYIQKNKDFINEIITWLKEIEKEPISTKLIEASINFSEDSNQYTFSAKSFEKNIKFNISKNEEVILKLLINKKIFIRKLKSSVYYTLKYKFTNLNLDKSIENIISDPFINTLKKDNNNISKIEVLKVKRKYSDYILKIDGKEIDTQRTIDIYALLNSTKIKDYGEFYFFTCSCGIPDCAAITEPIKVELNDGFIYWDMMQPYGGRFKFKKSQYLNEINKFK</sequence>
<dbReference type="RefSeq" id="WP_138152006.1">
    <property type="nucleotide sequence ID" value="NZ_VANU01000002.1"/>
</dbReference>
<dbReference type="AlphaFoldDB" id="A0A5R8Y2D3"/>
<proteinExistence type="predicted"/>
<evidence type="ECO:0000313" key="2">
    <source>
        <dbReference type="Proteomes" id="UP000308901"/>
    </source>
</evidence>
<dbReference type="OrthoDB" id="1148993at2"/>